<dbReference type="InterPro" id="IPR036388">
    <property type="entry name" value="WH-like_DNA-bd_sf"/>
</dbReference>
<dbReference type="InterPro" id="IPR007050">
    <property type="entry name" value="HTH_bacterioopsin"/>
</dbReference>
<gene>
    <name evidence="5" type="ORF">SAMN05216388_101725</name>
</gene>
<dbReference type="EMBL" id="FOCX01000017">
    <property type="protein sequence ID" value="SEO69638.1"/>
    <property type="molecule type" value="Genomic_DNA"/>
</dbReference>
<dbReference type="RefSeq" id="WP_092662007.1">
    <property type="nucleotide sequence ID" value="NZ_FOCX01000017.1"/>
</dbReference>
<proteinExistence type="predicted"/>
<dbReference type="Proteomes" id="UP000198775">
    <property type="component" value="Unassembled WGS sequence"/>
</dbReference>
<dbReference type="PANTHER" id="PTHR34236">
    <property type="entry name" value="DIMETHYL SULFOXIDE REDUCTASE TRANSCRIPTIONAL ACTIVATOR"/>
    <property type="match status" value="1"/>
</dbReference>
<protein>
    <submittedName>
        <fullName evidence="5">HTH DNA binding domain</fullName>
    </submittedName>
</protein>
<feature type="domain" description="HTH bat-type" evidence="3">
    <location>
        <begin position="156"/>
        <end position="207"/>
    </location>
</feature>
<evidence type="ECO:0000313" key="6">
    <source>
        <dbReference type="Proteomes" id="UP000198775"/>
    </source>
</evidence>
<feature type="domain" description="DmsR-like N-terminal" evidence="4">
    <location>
        <begin position="1"/>
        <end position="138"/>
    </location>
</feature>
<evidence type="ECO:0000256" key="2">
    <source>
        <dbReference type="ARBA" id="ARBA00023163"/>
    </source>
</evidence>
<dbReference type="Gene3D" id="1.10.10.10">
    <property type="entry name" value="Winged helix-like DNA-binding domain superfamily/Winged helix DNA-binding domain"/>
    <property type="match status" value="1"/>
</dbReference>
<evidence type="ECO:0000259" key="4">
    <source>
        <dbReference type="Pfam" id="PF24277"/>
    </source>
</evidence>
<dbReference type="InterPro" id="IPR056433">
    <property type="entry name" value="DmsR-like_N"/>
</dbReference>
<reference evidence="6" key="1">
    <citation type="submission" date="2016-10" db="EMBL/GenBank/DDBJ databases">
        <authorList>
            <person name="Varghese N."/>
            <person name="Submissions S."/>
        </authorList>
    </citation>
    <scope>NUCLEOTIDE SEQUENCE [LARGE SCALE GENOMIC DNA]</scope>
    <source>
        <strain evidence="6">IBRC-M 10043</strain>
    </source>
</reference>
<evidence type="ECO:0000259" key="3">
    <source>
        <dbReference type="Pfam" id="PF04967"/>
    </source>
</evidence>
<accession>A0A1H8RTZ9</accession>
<evidence type="ECO:0000313" key="5">
    <source>
        <dbReference type="EMBL" id="SEO69638.1"/>
    </source>
</evidence>
<dbReference type="AlphaFoldDB" id="A0A1H8RTZ9"/>
<keyword evidence="2" id="KW-0804">Transcription</keyword>
<dbReference type="Pfam" id="PF24277">
    <property type="entry name" value="DmsR_N"/>
    <property type="match status" value="1"/>
</dbReference>
<keyword evidence="1" id="KW-0805">Transcription regulation</keyword>
<name>A0A1H8RTZ9_9EURY</name>
<dbReference type="Pfam" id="PF04967">
    <property type="entry name" value="HTH_10"/>
    <property type="match status" value="1"/>
</dbReference>
<keyword evidence="6" id="KW-1185">Reference proteome</keyword>
<organism evidence="5 6">
    <name type="scientific">Halorientalis persicus</name>
    <dbReference type="NCBI Taxonomy" id="1367881"/>
    <lineage>
        <taxon>Archaea</taxon>
        <taxon>Methanobacteriati</taxon>
        <taxon>Methanobacteriota</taxon>
        <taxon>Stenosarchaea group</taxon>
        <taxon>Halobacteria</taxon>
        <taxon>Halobacteriales</taxon>
        <taxon>Haloarculaceae</taxon>
        <taxon>Halorientalis</taxon>
    </lineage>
</organism>
<dbReference type="OrthoDB" id="168808at2157"/>
<sequence length="211" mass="23176">MSSGIRATVEFSTPDICPIVDHATAAEATVDSVARSVRPSGDVQGATEFSIDAEYEPEEDLTPVFAHGSTQRYRIEHDDGVSCPCECLGQFGCPVTRYVARDGCLTVVFHAADYDELQTVVGELRERYPDVDIKRFVRAPAGETAEDSVLVDRSKLTDRQLEVLEAAHDMGYFENPRRANATEIADELDINPSTLREHLSAAETKLLGDLL</sequence>
<evidence type="ECO:0000256" key="1">
    <source>
        <dbReference type="ARBA" id="ARBA00023015"/>
    </source>
</evidence>
<dbReference type="PANTHER" id="PTHR34236:SF1">
    <property type="entry name" value="DIMETHYL SULFOXIDE REDUCTASE TRANSCRIPTIONAL ACTIVATOR"/>
    <property type="match status" value="1"/>
</dbReference>